<gene>
    <name evidence="1" type="ORF">MCOR_43372</name>
</gene>
<evidence type="ECO:0000313" key="1">
    <source>
        <dbReference type="EMBL" id="CAC5410169.1"/>
    </source>
</evidence>
<dbReference type="AlphaFoldDB" id="A0A6J8DQ08"/>
<sequence>MDKEILEHAMSFFLDHNFIQICSFGSKDLHFDNGDVINIPQVIRTTCYSALIHMYKTVAQKLILFLCQTVLFSQFCQLVQQQNDINVLPWHVMTSVNGQCIKGFSKISNTSFDGDEIIAWQAYNIGKGNTIKRGSSLKSEQNETGLKLVSDFQEPHQMTGNITMKE</sequence>
<dbReference type="EMBL" id="CACVKT020007725">
    <property type="protein sequence ID" value="CAC5410169.1"/>
    <property type="molecule type" value="Genomic_DNA"/>
</dbReference>
<proteinExistence type="predicted"/>
<protein>
    <submittedName>
        <fullName evidence="1">Uncharacterized protein</fullName>
    </submittedName>
</protein>
<reference evidence="1 2" key="1">
    <citation type="submission" date="2020-06" db="EMBL/GenBank/DDBJ databases">
        <authorList>
            <person name="Li R."/>
            <person name="Bekaert M."/>
        </authorList>
    </citation>
    <scope>NUCLEOTIDE SEQUENCE [LARGE SCALE GENOMIC DNA]</scope>
    <source>
        <strain evidence="2">wild</strain>
    </source>
</reference>
<evidence type="ECO:0000313" key="2">
    <source>
        <dbReference type="Proteomes" id="UP000507470"/>
    </source>
</evidence>
<accession>A0A6J8DQ08</accession>
<dbReference type="Proteomes" id="UP000507470">
    <property type="component" value="Unassembled WGS sequence"/>
</dbReference>
<keyword evidence="2" id="KW-1185">Reference proteome</keyword>
<dbReference type="OrthoDB" id="6111843at2759"/>
<name>A0A6J8DQ08_MYTCO</name>
<organism evidence="1 2">
    <name type="scientific">Mytilus coruscus</name>
    <name type="common">Sea mussel</name>
    <dbReference type="NCBI Taxonomy" id="42192"/>
    <lineage>
        <taxon>Eukaryota</taxon>
        <taxon>Metazoa</taxon>
        <taxon>Spiralia</taxon>
        <taxon>Lophotrochozoa</taxon>
        <taxon>Mollusca</taxon>
        <taxon>Bivalvia</taxon>
        <taxon>Autobranchia</taxon>
        <taxon>Pteriomorphia</taxon>
        <taxon>Mytilida</taxon>
        <taxon>Mytiloidea</taxon>
        <taxon>Mytilidae</taxon>
        <taxon>Mytilinae</taxon>
        <taxon>Mytilus</taxon>
    </lineage>
</organism>